<feature type="signal peptide" evidence="3">
    <location>
        <begin position="1"/>
        <end position="27"/>
    </location>
</feature>
<name>A0A1I7GXY2_9BURK</name>
<keyword evidence="2" id="KW-0378">Hydrolase</keyword>
<evidence type="ECO:0000313" key="6">
    <source>
        <dbReference type="Proteomes" id="UP000199391"/>
    </source>
</evidence>
<dbReference type="EMBL" id="FPBO01000004">
    <property type="protein sequence ID" value="SFU53255.1"/>
    <property type="molecule type" value="Genomic_DNA"/>
</dbReference>
<dbReference type="Pfam" id="PF00933">
    <property type="entry name" value="Glyco_hydro_3"/>
    <property type="match status" value="1"/>
</dbReference>
<dbReference type="PRINTS" id="PR00133">
    <property type="entry name" value="GLHYDRLASE3"/>
</dbReference>
<dbReference type="InterPro" id="IPR001764">
    <property type="entry name" value="Glyco_hydro_3_N"/>
</dbReference>
<keyword evidence="3" id="KW-0732">Signal</keyword>
<dbReference type="InterPro" id="IPR050288">
    <property type="entry name" value="Cellulose_deg_GH3"/>
</dbReference>
<dbReference type="InterPro" id="IPR036962">
    <property type="entry name" value="Glyco_hydro_3_N_sf"/>
</dbReference>
<dbReference type="InterPro" id="IPR017853">
    <property type="entry name" value="GH"/>
</dbReference>
<keyword evidence="6" id="KW-1185">Reference proteome</keyword>
<dbReference type="InterPro" id="IPR036881">
    <property type="entry name" value="Glyco_hydro_3_C_sf"/>
</dbReference>
<comment type="similarity">
    <text evidence="1">Belongs to the glycosyl hydrolase 3 family.</text>
</comment>
<dbReference type="PANTHER" id="PTHR42715:SF10">
    <property type="entry name" value="BETA-GLUCOSIDASE"/>
    <property type="match status" value="1"/>
</dbReference>
<evidence type="ECO:0000256" key="2">
    <source>
        <dbReference type="ARBA" id="ARBA00022801"/>
    </source>
</evidence>
<evidence type="ECO:0000256" key="3">
    <source>
        <dbReference type="SAM" id="SignalP"/>
    </source>
</evidence>
<dbReference type="STRING" id="1035707.SAMN05216552_1004185"/>
<proteinExistence type="inferred from homology"/>
<evidence type="ECO:0000259" key="4">
    <source>
        <dbReference type="SMART" id="SM01217"/>
    </source>
</evidence>
<dbReference type="InterPro" id="IPR002772">
    <property type="entry name" value="Glyco_hydro_3_C"/>
</dbReference>
<dbReference type="SUPFAM" id="SSF51445">
    <property type="entry name" value="(Trans)glycosidases"/>
    <property type="match status" value="1"/>
</dbReference>
<dbReference type="Pfam" id="PF01915">
    <property type="entry name" value="Glyco_hydro_3_C"/>
    <property type="match status" value="1"/>
</dbReference>
<dbReference type="AlphaFoldDB" id="A0A1I7GXY2"/>
<dbReference type="Pfam" id="PF14310">
    <property type="entry name" value="Fn3-like"/>
    <property type="match status" value="1"/>
</dbReference>
<evidence type="ECO:0000313" key="5">
    <source>
        <dbReference type="EMBL" id="SFU53255.1"/>
    </source>
</evidence>
<dbReference type="GO" id="GO:0005975">
    <property type="term" value="P:carbohydrate metabolic process"/>
    <property type="evidence" value="ECO:0007669"/>
    <property type="project" value="InterPro"/>
</dbReference>
<protein>
    <submittedName>
        <fullName evidence="5">Beta-glucosidase</fullName>
    </submittedName>
</protein>
<dbReference type="InterPro" id="IPR026891">
    <property type="entry name" value="Fn3-like"/>
</dbReference>
<feature type="chain" id="PRO_5011734319" evidence="3">
    <location>
        <begin position="28"/>
        <end position="748"/>
    </location>
</feature>
<dbReference type="PANTHER" id="PTHR42715">
    <property type="entry name" value="BETA-GLUCOSIDASE"/>
    <property type="match status" value="1"/>
</dbReference>
<dbReference type="Proteomes" id="UP000199391">
    <property type="component" value="Unassembled WGS sequence"/>
</dbReference>
<dbReference type="Gene3D" id="2.60.40.10">
    <property type="entry name" value="Immunoglobulins"/>
    <property type="match status" value="1"/>
</dbReference>
<dbReference type="GO" id="GO:0004553">
    <property type="term" value="F:hydrolase activity, hydrolyzing O-glycosyl compounds"/>
    <property type="evidence" value="ECO:0007669"/>
    <property type="project" value="InterPro"/>
</dbReference>
<feature type="domain" description="Fibronectin type III-like" evidence="4">
    <location>
        <begin position="657"/>
        <end position="727"/>
    </location>
</feature>
<dbReference type="Gene3D" id="3.20.20.300">
    <property type="entry name" value="Glycoside hydrolase, family 3, N-terminal domain"/>
    <property type="match status" value="1"/>
</dbReference>
<evidence type="ECO:0000256" key="1">
    <source>
        <dbReference type="ARBA" id="ARBA00005336"/>
    </source>
</evidence>
<organism evidence="5 6">
    <name type="scientific">Pseudoduganella namucuonensis</name>
    <dbReference type="NCBI Taxonomy" id="1035707"/>
    <lineage>
        <taxon>Bacteria</taxon>
        <taxon>Pseudomonadati</taxon>
        <taxon>Pseudomonadota</taxon>
        <taxon>Betaproteobacteria</taxon>
        <taxon>Burkholderiales</taxon>
        <taxon>Oxalobacteraceae</taxon>
        <taxon>Telluria group</taxon>
        <taxon>Pseudoduganella</taxon>
    </lineage>
</organism>
<dbReference type="SUPFAM" id="SSF52279">
    <property type="entry name" value="Beta-D-glucan exohydrolase, C-terminal domain"/>
    <property type="match status" value="1"/>
</dbReference>
<dbReference type="Gene3D" id="3.40.50.1700">
    <property type="entry name" value="Glycoside hydrolase family 3 C-terminal domain"/>
    <property type="match status" value="1"/>
</dbReference>
<dbReference type="InterPro" id="IPR013783">
    <property type="entry name" value="Ig-like_fold"/>
</dbReference>
<sequence>MNMKLNKNACATAVALALLGGAGASWAQTPAQTAAQTPASQPWMDRSLPAEQRAALVLKEMTDDEKINLLFGYFPNDFKGIKRQEAGRKQAAGYFKGIPRLGIPELHQADAGIGVASQPGPDVRERTALPSGMATAATWNPALAYQGGAMIGAEARASGFNILLAGGVNLAREPRNGRNFEYGGEDPWLAAQMVGAQIRGIQSNHIVSTIKHFAANDQETGRNHLDARLGDQAARTSDLLAFQFAIENASPGAVMCGYNRYNGDYACENDYLLNQVLKRDWGYKGWVMSDWGGTHSTVPAANRGLDQQSGWPFDHSAYFNEALKEAVENGHVPRARFDDMAKRVLWALFDKGVIDHPVAEGGAIDYAAHAKVSQADAEEGIVLLKNSKQLLPLAPGLKSIAIIGSHANVGVLSGGGSSQVYPAGGMAVPGLGPKEFPGPMVYFPSSPMKSIAARSKAQLRYADGSDVAAAAQLAASSELVIVFANQWTAEALDASLTLPDRQDALIAAVAKANPNTVVVLESGGPVLMPWLDQVGAVVEAWYPGTAGGEAIARVLSGEVDASGRLPLTFPASLEQLPRPKLDGEGLPKDSRFTVNYHEGAAVGYKWFDLKGHKPLFPFGHGLSYGSVAYSGLAARADGGKLTVTFKVSNDGQRTVKDVPQVYVSPANAAKWEAPKRLAAFEKVELKPGESRTVSLSVDPRLLAVFDTADKRWKIGAGDYRVQLAKSAADIRHTVSVRLPARSLDVRGK</sequence>
<gene>
    <name evidence="5" type="ORF">SAMN05216552_1004185</name>
</gene>
<reference evidence="6" key="1">
    <citation type="submission" date="2016-10" db="EMBL/GenBank/DDBJ databases">
        <authorList>
            <person name="Varghese N."/>
            <person name="Submissions S."/>
        </authorList>
    </citation>
    <scope>NUCLEOTIDE SEQUENCE [LARGE SCALE GENOMIC DNA]</scope>
    <source>
        <strain evidence="6">CGMCC 1.11014</strain>
    </source>
</reference>
<accession>A0A1I7GXY2</accession>
<dbReference type="SMART" id="SM01217">
    <property type="entry name" value="Fn3_like"/>
    <property type="match status" value="1"/>
</dbReference>